<sequence>MILVLRIIEQHVELKMIRPSEIITSVLSGDKNILLNEIDDCLNKYQINKDRIEAVAVIYNEASFSLIRILTSIANSLAWSLNIPIYKIIVKIESDRDIAQALKKVFKQKKVKSFILPEYYKEPNITKATI</sequence>
<protein>
    <submittedName>
        <fullName evidence="1">Uncharacterized protein</fullName>
    </submittedName>
</protein>
<dbReference type="EMBL" id="PFMC01000075">
    <property type="protein sequence ID" value="PIY94045.1"/>
    <property type="molecule type" value="Genomic_DNA"/>
</dbReference>
<dbReference type="SUPFAM" id="SSF53067">
    <property type="entry name" value="Actin-like ATPase domain"/>
    <property type="match status" value="1"/>
</dbReference>
<dbReference type="InterPro" id="IPR043129">
    <property type="entry name" value="ATPase_NBD"/>
</dbReference>
<comment type="caution">
    <text evidence="1">The sequence shown here is derived from an EMBL/GenBank/DDBJ whole genome shotgun (WGS) entry which is preliminary data.</text>
</comment>
<organism evidence="1 2">
    <name type="scientific">Candidatus Komeilibacteria bacterium CG_4_10_14_0_8_um_filter_37_78</name>
    <dbReference type="NCBI Taxonomy" id="1974471"/>
    <lineage>
        <taxon>Bacteria</taxon>
        <taxon>Candidatus Komeiliibacteriota</taxon>
    </lineage>
</organism>
<accession>A0A2M7RBB4</accession>
<gene>
    <name evidence="1" type="ORF">COY67_03185</name>
</gene>
<name>A0A2M7RBB4_9BACT</name>
<proteinExistence type="predicted"/>
<evidence type="ECO:0000313" key="1">
    <source>
        <dbReference type="EMBL" id="PIY94045.1"/>
    </source>
</evidence>
<dbReference type="AlphaFoldDB" id="A0A2M7RBB4"/>
<reference evidence="2" key="1">
    <citation type="submission" date="2017-09" db="EMBL/GenBank/DDBJ databases">
        <title>Depth-based differentiation of microbial function through sediment-hosted aquifers and enrichment of novel symbionts in the deep terrestrial subsurface.</title>
        <authorList>
            <person name="Probst A.J."/>
            <person name="Ladd B."/>
            <person name="Jarett J.K."/>
            <person name="Geller-Mcgrath D.E."/>
            <person name="Sieber C.M.K."/>
            <person name="Emerson J.B."/>
            <person name="Anantharaman K."/>
            <person name="Thomas B.C."/>
            <person name="Malmstrom R."/>
            <person name="Stieglmeier M."/>
            <person name="Klingl A."/>
            <person name="Woyke T."/>
            <person name="Ryan C.M."/>
            <person name="Banfield J.F."/>
        </authorList>
    </citation>
    <scope>NUCLEOTIDE SEQUENCE [LARGE SCALE GENOMIC DNA]</scope>
</reference>
<dbReference type="Gene3D" id="3.30.420.40">
    <property type="match status" value="1"/>
</dbReference>
<evidence type="ECO:0000313" key="2">
    <source>
        <dbReference type="Proteomes" id="UP000228689"/>
    </source>
</evidence>
<dbReference type="Proteomes" id="UP000228689">
    <property type="component" value="Unassembled WGS sequence"/>
</dbReference>